<organism evidence="2 3">
    <name type="scientific">Plasmodium falciparum MaliPS096_E11</name>
    <dbReference type="NCBI Taxonomy" id="1036727"/>
    <lineage>
        <taxon>Eukaryota</taxon>
        <taxon>Sar</taxon>
        <taxon>Alveolata</taxon>
        <taxon>Apicomplexa</taxon>
        <taxon>Aconoidasida</taxon>
        <taxon>Haemosporida</taxon>
        <taxon>Plasmodiidae</taxon>
        <taxon>Plasmodium</taxon>
        <taxon>Plasmodium (Laverania)</taxon>
    </lineage>
</organism>
<evidence type="ECO:0000313" key="3">
    <source>
        <dbReference type="Proteomes" id="UP000030699"/>
    </source>
</evidence>
<proteinExistence type="predicted"/>
<feature type="region of interest" description="Disordered" evidence="1">
    <location>
        <begin position="48"/>
        <end position="108"/>
    </location>
</feature>
<protein>
    <submittedName>
        <fullName evidence="2">Uncharacterized protein</fullName>
    </submittedName>
</protein>
<sequence>MNTEEKINTSNDAEDDNNECVKLKKKIENEKYDINNLKDDDVYLSADSSNSYRYDNHVNKKSIKENINEISTNRSQSKKEKDSNEDMYNDKKRNNYKSSSESKEKGDKYCKKDKYDKHDKYDKINMISTINIINMINMIGMINMINKWIKFIFLRNQVNIQELVKIIHITIVRENIET</sequence>
<dbReference type="AlphaFoldDB" id="A0A024WKS8"/>
<dbReference type="Proteomes" id="UP000030699">
    <property type="component" value="Unassembled WGS sequence"/>
</dbReference>
<dbReference type="EMBL" id="KI925599">
    <property type="protein sequence ID" value="ETW47767.1"/>
    <property type="molecule type" value="Genomic_DNA"/>
</dbReference>
<evidence type="ECO:0000313" key="2">
    <source>
        <dbReference type="EMBL" id="ETW47767.1"/>
    </source>
</evidence>
<name>A0A024WKS8_PLAFA</name>
<reference evidence="2 3" key="1">
    <citation type="submission" date="2013-02" db="EMBL/GenBank/DDBJ databases">
        <title>The Genome Annotation of Plasmodium falciparum MaliPS096_E11.</title>
        <authorList>
            <consortium name="The Broad Institute Genome Sequencing Platform"/>
            <consortium name="The Broad Institute Genome Sequencing Center for Infectious Disease"/>
            <person name="Neafsey D."/>
            <person name="Hoffman S."/>
            <person name="Volkman S."/>
            <person name="Rosenthal P."/>
            <person name="Walker B."/>
            <person name="Young S.K."/>
            <person name="Zeng Q."/>
            <person name="Gargeya S."/>
            <person name="Fitzgerald M."/>
            <person name="Haas B."/>
            <person name="Abouelleil A."/>
            <person name="Allen A.W."/>
            <person name="Alvarado L."/>
            <person name="Arachchi H.M."/>
            <person name="Berlin A.M."/>
            <person name="Chapman S.B."/>
            <person name="Gainer-Dewar J."/>
            <person name="Goldberg J."/>
            <person name="Griggs A."/>
            <person name="Gujja S."/>
            <person name="Hansen M."/>
            <person name="Howarth C."/>
            <person name="Imamovic A."/>
            <person name="Ireland A."/>
            <person name="Larimer J."/>
            <person name="McCowan C."/>
            <person name="Murphy C."/>
            <person name="Pearson M."/>
            <person name="Poon T.W."/>
            <person name="Priest M."/>
            <person name="Roberts A."/>
            <person name="Saif S."/>
            <person name="Shea T."/>
            <person name="Sisk P."/>
            <person name="Sykes S."/>
            <person name="Wortman J."/>
            <person name="Nusbaum C."/>
            <person name="Birren B."/>
        </authorList>
    </citation>
    <scope>NUCLEOTIDE SEQUENCE [LARGE SCALE GENOMIC DNA]</scope>
    <source>
        <strain evidence="2 3">MaliPS096_E11</strain>
    </source>
</reference>
<gene>
    <name evidence="2" type="ORF">PFMALIP_04166</name>
</gene>
<evidence type="ECO:0000256" key="1">
    <source>
        <dbReference type="SAM" id="MobiDB-lite"/>
    </source>
</evidence>
<reference evidence="2 3" key="2">
    <citation type="submission" date="2013-02" db="EMBL/GenBank/DDBJ databases">
        <title>The Genome Sequence of Plasmodium falciparum MaliPS096_E11.</title>
        <authorList>
            <consortium name="The Broad Institute Genome Sequencing Platform"/>
            <consortium name="The Broad Institute Genome Sequencing Center for Infectious Disease"/>
            <person name="Neafsey D."/>
            <person name="Cheeseman I."/>
            <person name="Volkman S."/>
            <person name="Adams J."/>
            <person name="Walker B."/>
            <person name="Young S.K."/>
            <person name="Zeng Q."/>
            <person name="Gargeya S."/>
            <person name="Fitzgerald M."/>
            <person name="Haas B."/>
            <person name="Abouelleil A."/>
            <person name="Alvarado L."/>
            <person name="Arachchi H.M."/>
            <person name="Berlin A.M."/>
            <person name="Chapman S.B."/>
            <person name="Dewar J."/>
            <person name="Goldberg J."/>
            <person name="Griggs A."/>
            <person name="Gujja S."/>
            <person name="Hansen M."/>
            <person name="Howarth C."/>
            <person name="Imamovic A."/>
            <person name="Larimer J."/>
            <person name="McCowan C."/>
            <person name="Murphy C."/>
            <person name="Neiman D."/>
            <person name="Pearson M."/>
            <person name="Priest M."/>
            <person name="Roberts A."/>
            <person name="Saif S."/>
            <person name="Shea T."/>
            <person name="Sisk P."/>
            <person name="Sykes S."/>
            <person name="Wortman J."/>
            <person name="Nusbaum C."/>
            <person name="Birren B."/>
        </authorList>
    </citation>
    <scope>NUCLEOTIDE SEQUENCE [LARGE SCALE GENOMIC DNA]</scope>
    <source>
        <strain evidence="2 3">MaliPS096_E11</strain>
    </source>
</reference>
<feature type="compositionally biased region" description="Basic and acidic residues" evidence="1">
    <location>
        <begin position="77"/>
        <end position="93"/>
    </location>
</feature>
<feature type="compositionally biased region" description="Basic and acidic residues" evidence="1">
    <location>
        <begin position="54"/>
        <end position="67"/>
    </location>
</feature>
<accession>A0A024WKS8</accession>